<dbReference type="InParanoid" id="A0A5C7EIF5"/>
<protein>
    <submittedName>
        <fullName evidence="2">Glycosyltransferase</fullName>
    </submittedName>
</protein>
<dbReference type="SUPFAM" id="SSF53756">
    <property type="entry name" value="UDP-Glycosyltransferase/glycogen phosphorylase"/>
    <property type="match status" value="1"/>
</dbReference>
<dbReference type="SUPFAM" id="SSF53448">
    <property type="entry name" value="Nucleotide-diphospho-sugar transferases"/>
    <property type="match status" value="2"/>
</dbReference>
<dbReference type="PANTHER" id="PTHR43179:SF7">
    <property type="entry name" value="RHAMNOSYLTRANSFERASE WBBL"/>
    <property type="match status" value="1"/>
</dbReference>
<dbReference type="InterPro" id="IPR001173">
    <property type="entry name" value="Glyco_trans_2-like"/>
</dbReference>
<dbReference type="InterPro" id="IPR029063">
    <property type="entry name" value="SAM-dependent_MTases_sf"/>
</dbReference>
<dbReference type="RefSeq" id="WP_147799758.1">
    <property type="nucleotide sequence ID" value="NZ_VPFL01000010.1"/>
</dbReference>
<dbReference type="AlphaFoldDB" id="A0A5C7EIF5"/>
<dbReference type="SUPFAM" id="SSF53335">
    <property type="entry name" value="S-adenosyl-L-methionine-dependent methyltransferases"/>
    <property type="match status" value="1"/>
</dbReference>
<name>A0A5C7EIF5_9PROT</name>
<comment type="caution">
    <text evidence="2">The sequence shown here is derived from an EMBL/GenBank/DDBJ whole genome shotgun (WGS) entry which is preliminary data.</text>
</comment>
<keyword evidence="2" id="KW-0808">Transferase</keyword>
<keyword evidence="3" id="KW-1185">Reference proteome</keyword>
<sequence>MTFTPLDYPNIFELPRRLTDVPSWHGLVPVAFALVAMHKPRRLVELGTHKGDSYCAFCQAVASTGLETSCYAIDTWQGDEHAGHYDRSVLEELRAHHDPLYGHFSRLIPSTFDDALPLFPDGSIDLLHIDGFHTYEAVKHDFETWLPKMSVRGIVLLHDTAVRERGFGVWRFFDELKLRYPTLEFSFSHGLGIVAVGKAVEEPLRSLFDLGAEEWKKLETFFNALGHRVQLAGQMSRAARDGTASGLSNVAPEAAGTREQGHHAPPPALEKPHDRAYARWCAEKSLRLIHGQVYAERMMLRWRTRPTLHLIVRACHGDAQRLADTLDSAGTQLYNQMTVTIAADFPAPDVEGLAAAGIRWLAPGAEVFDTPPSPQDWIVHLPAGARLAPHALFALADHADAHPQWRLIYCDDDRIGRDGVRSSPRFKPDFNLDLARSMPYLGPVVAVRADAWAEASTCDYDLALTILDRFGEDAIGHIADVLVSLPVDLAVGVHTPQTRAALAHHLTRRGIAADLAEGFVPGTLRVLYRHPDTPLVSIIIPTKDKLEFLKPCVESLLAKTDYPHYEVILCDNGSSDPDVLEYYETLTAQHADRVRVLPYPHPFNFSAMCNVAATEARGEYLLFLNNDTQIVQGEWLSRMMLHGQRPDVGVVGCRLVYPETGTLQHAGVVLGLMGVAHHPFNDGKTALTDPGYMNRAQVDQNYSAVTAACMLVRKQVYFDAGGMDEQNLAVLFNDVDLCLRVTDLGYRVVWTPFATVVHHGSTSLKGEQVDLMKLALSAERAKKEREWMFARWLPRLARDPAYNRNLALTAVDFRVEADVVPEWDPEFHDRPRVLGLPLAGGSGEYRIRSPFRALSDAGLAQCTAVSPPGLLQARVLHPVELERLAPDALVLHAAINDVQLEALELYRRFNPGVQRIMSLDDLITQLPPKNSFYRFAFKDAKPRLRRAAALCQRLIVSTEPLRELTEGMCDDVRVVPNRLERERWLGLSSQRRAGRKPRVGWAGAQQHQGDLELLYDVVRATADEVEWVFFGMCPEALRPYVHEFHDFVPSFDAYPAKLASLNLDLAVAPLELNAFNEAKSNLRLLEYGILGWPVVCTDIYPYRGAPVARVPNEPRAWIEAIRERVHDLDAAAREGDRLREWVLAGYLLEDHLGEWLAAFTGTAPATARPQAAVRS</sequence>
<gene>
    <name evidence="2" type="ORF">FR698_08415</name>
</gene>
<dbReference type="Pfam" id="PF13578">
    <property type="entry name" value="Methyltransf_24"/>
    <property type="match status" value="1"/>
</dbReference>
<dbReference type="Gene3D" id="3.40.50.2000">
    <property type="entry name" value="Glycogen Phosphorylase B"/>
    <property type="match status" value="1"/>
</dbReference>
<proteinExistence type="predicted"/>
<dbReference type="Pfam" id="PF00535">
    <property type="entry name" value="Glycos_transf_2"/>
    <property type="match status" value="1"/>
</dbReference>
<evidence type="ECO:0000313" key="2">
    <source>
        <dbReference type="EMBL" id="TXF11795.1"/>
    </source>
</evidence>
<dbReference type="GO" id="GO:0016740">
    <property type="term" value="F:transferase activity"/>
    <property type="evidence" value="ECO:0007669"/>
    <property type="project" value="UniProtKB-KW"/>
</dbReference>
<dbReference type="PANTHER" id="PTHR43179">
    <property type="entry name" value="RHAMNOSYLTRANSFERASE WBBL"/>
    <property type="match status" value="1"/>
</dbReference>
<accession>A0A5C7EIF5</accession>
<reference evidence="2 3" key="1">
    <citation type="submission" date="2019-08" db="EMBL/GenBank/DDBJ databases">
        <title>Pelomicrobium methylotrophicum gen. nov., sp. nov. a moderately thermophilic, facultatively anaerobic, lithoautotrophic and methylotrophic bacterium isolated from a terrestrial mud volcano.</title>
        <authorList>
            <person name="Slobodkina G.B."/>
            <person name="Merkel A.Y."/>
            <person name="Slobodkin A.I."/>
        </authorList>
    </citation>
    <scope>NUCLEOTIDE SEQUENCE [LARGE SCALE GENOMIC DNA]</scope>
    <source>
        <strain evidence="2 3">SM250</strain>
    </source>
</reference>
<dbReference type="Gene3D" id="3.90.550.10">
    <property type="entry name" value="Spore Coat Polysaccharide Biosynthesis Protein SpsA, Chain A"/>
    <property type="match status" value="2"/>
</dbReference>
<dbReference type="Proteomes" id="UP000321201">
    <property type="component" value="Unassembled WGS sequence"/>
</dbReference>
<dbReference type="OrthoDB" id="9816564at2"/>
<evidence type="ECO:0000259" key="1">
    <source>
        <dbReference type="Pfam" id="PF00535"/>
    </source>
</evidence>
<dbReference type="InterPro" id="IPR029044">
    <property type="entry name" value="Nucleotide-diphossugar_trans"/>
</dbReference>
<dbReference type="EMBL" id="VPFL01000010">
    <property type="protein sequence ID" value="TXF11795.1"/>
    <property type="molecule type" value="Genomic_DNA"/>
</dbReference>
<organism evidence="2 3">
    <name type="scientific">Pelomicrobium methylotrophicum</name>
    <dbReference type="NCBI Taxonomy" id="2602750"/>
    <lineage>
        <taxon>Bacteria</taxon>
        <taxon>Pseudomonadati</taxon>
        <taxon>Pseudomonadota</taxon>
        <taxon>Hydrogenophilia</taxon>
        <taxon>Hydrogenophilia incertae sedis</taxon>
        <taxon>Pelomicrobium</taxon>
    </lineage>
</organism>
<dbReference type="Gene3D" id="3.40.50.150">
    <property type="entry name" value="Vaccinia Virus protein VP39"/>
    <property type="match status" value="1"/>
</dbReference>
<feature type="domain" description="Glycosyltransferase 2-like" evidence="1">
    <location>
        <begin position="537"/>
        <end position="714"/>
    </location>
</feature>
<dbReference type="CDD" id="cd04186">
    <property type="entry name" value="GT_2_like_c"/>
    <property type="match status" value="1"/>
</dbReference>
<evidence type="ECO:0000313" key="3">
    <source>
        <dbReference type="Proteomes" id="UP000321201"/>
    </source>
</evidence>